<dbReference type="GO" id="GO:0006281">
    <property type="term" value="P:DNA repair"/>
    <property type="evidence" value="ECO:0007669"/>
    <property type="project" value="InterPro"/>
</dbReference>
<dbReference type="GO" id="GO:0000287">
    <property type="term" value="F:magnesium ion binding"/>
    <property type="evidence" value="ECO:0007669"/>
    <property type="project" value="InterPro"/>
</dbReference>
<dbReference type="Proteomes" id="UP000437631">
    <property type="component" value="Unassembled WGS sequence"/>
</dbReference>
<evidence type="ECO:0000313" key="1">
    <source>
        <dbReference type="EMBL" id="KAB5747617.1"/>
    </source>
</evidence>
<evidence type="ECO:0000313" key="2">
    <source>
        <dbReference type="Proteomes" id="UP000437631"/>
    </source>
</evidence>
<dbReference type="Gene3D" id="3.30.1330.70">
    <property type="entry name" value="Holliday junction resolvase RusA"/>
    <property type="match status" value="1"/>
</dbReference>
<gene>
    <name evidence="1" type="ORF">GA752_03290</name>
</gene>
<dbReference type="EMBL" id="WDLT01000002">
    <property type="protein sequence ID" value="KAB5747617.1"/>
    <property type="molecule type" value="Genomic_DNA"/>
</dbReference>
<reference evidence="1 2" key="1">
    <citation type="journal article" date="2019" name="Nat. Med.">
        <title>A library of human gut bacterial isolates paired with longitudinal multiomics data enables mechanistic microbiome research.</title>
        <authorList>
            <person name="Poyet M."/>
            <person name="Groussin M."/>
            <person name="Gibbons S.M."/>
            <person name="Avila-Pacheco J."/>
            <person name="Jiang X."/>
            <person name="Kearney S.M."/>
            <person name="Perrotta A.R."/>
            <person name="Berdy B."/>
            <person name="Zhao S."/>
            <person name="Lieberman T.D."/>
            <person name="Swanson P.K."/>
            <person name="Smith M."/>
            <person name="Roesemann S."/>
            <person name="Alexander J.E."/>
            <person name="Rich S.A."/>
            <person name="Livny J."/>
            <person name="Vlamakis H."/>
            <person name="Clish C."/>
            <person name="Bullock K."/>
            <person name="Deik A."/>
            <person name="Scott J."/>
            <person name="Pierce K.A."/>
            <person name="Xavier R.J."/>
            <person name="Alm E.J."/>
        </authorList>
    </citation>
    <scope>NUCLEOTIDE SEQUENCE [LARGE SCALE GENOMIC DNA]</scope>
    <source>
        <strain evidence="1 2">BIOML-A190</strain>
    </source>
</reference>
<accession>A0A7J5MZY2</accession>
<sequence length="159" mass="18448">MSLETLSLPEWPMVCELTVPGDPQSKGRPRVYQGHGITPAKTREAENRVYSEWRNQYPRLPPYEGPVCLTLTFWTATRRGRDWDNLAKLFTDALNGVAYMDDRQIIEASVHVHRPDQYVLGTHGRPRKRKSGDPLTWHGQPYTPHTQASIYFKQEYIPR</sequence>
<dbReference type="Pfam" id="PF05866">
    <property type="entry name" value="RusA"/>
    <property type="match status" value="1"/>
</dbReference>
<organism evidence="1 2">
    <name type="scientific">Bifidobacterium adolescentis</name>
    <dbReference type="NCBI Taxonomy" id="1680"/>
    <lineage>
        <taxon>Bacteria</taxon>
        <taxon>Bacillati</taxon>
        <taxon>Actinomycetota</taxon>
        <taxon>Actinomycetes</taxon>
        <taxon>Bifidobacteriales</taxon>
        <taxon>Bifidobacteriaceae</taxon>
        <taxon>Bifidobacterium</taxon>
    </lineage>
</organism>
<protein>
    <submittedName>
        <fullName evidence="1">RusA family crossover junction endodeoxyribonuclease</fullName>
    </submittedName>
</protein>
<comment type="caution">
    <text evidence="1">The sequence shown here is derived from an EMBL/GenBank/DDBJ whole genome shotgun (WGS) entry which is preliminary data.</text>
</comment>
<dbReference type="InterPro" id="IPR036614">
    <property type="entry name" value="RusA-like_sf"/>
</dbReference>
<proteinExistence type="predicted"/>
<dbReference type="RefSeq" id="WP_151906489.1">
    <property type="nucleotide sequence ID" value="NZ_JADMRD010000004.1"/>
</dbReference>
<dbReference type="AlphaFoldDB" id="A0A7J5MZY2"/>
<name>A0A7J5MZY2_BIFAD</name>
<dbReference type="InterPro" id="IPR008822">
    <property type="entry name" value="Endonuclease_RusA-like"/>
</dbReference>
<dbReference type="SUPFAM" id="SSF103084">
    <property type="entry name" value="Holliday junction resolvase RusA"/>
    <property type="match status" value="1"/>
</dbReference>
<dbReference type="GO" id="GO:0006310">
    <property type="term" value="P:DNA recombination"/>
    <property type="evidence" value="ECO:0007669"/>
    <property type="project" value="InterPro"/>
</dbReference>